<dbReference type="Proteomes" id="UP000004594">
    <property type="component" value="Unassembled WGS sequence"/>
</dbReference>
<evidence type="ECO:0000256" key="1">
    <source>
        <dbReference type="ARBA" id="ARBA00004328"/>
    </source>
</evidence>
<dbReference type="OrthoDB" id="1634551at2"/>
<dbReference type="EMBL" id="AENT01000028">
    <property type="protein sequence ID" value="EFR42271.1"/>
    <property type="molecule type" value="Genomic_DNA"/>
</dbReference>
<gene>
    <name evidence="5" type="ORF">HMPREF9220_0729</name>
</gene>
<sequence length="516" mass="57833">MKNNNNNKRKETAKAVYERLKQARTPYIERAVECAKYTIPSLFPRDGSTGSTKFETPYQSVGARGVNNLASKLMLALFPPNANYFKLSPGDEAQQELDQTPQAKAQVDQALMKMESKIVEYAEAHQYRVTLAEALKVLIVTGNDLLFLPPKEGGMKLYKLNTYVLERDALGNVIQIVAVDKISYVALPDEVKRMVDKSGTTPTTSTQVEIYTHVYLEDDQYLSYQEYKGQIIPQSEQSYPKDKTPWIPLRMVKVDGESYGRSFVEEYLGDFKSLENLTKSIVEASLVAANILFLVNPNGVTRVRHLAKAKSGDFVSGRIEDIGTLQINKYADLQVVSSTIEQITARLSYAFMLNSAVQRQGERVTAEEIRYVASELEDTLGGVYSILSQELQLPLVRRLLAQLMSLGQLPALEDGLVEPTITTGLEALGRGHDLNKLITFMQLIQQNPQQAQAIKWNEMTIMEATALGLDVTNIVKTEEEMQQEMQQQQMMELAQRAAPQAISQAGQAMQQQQQEE</sequence>
<evidence type="ECO:0000256" key="3">
    <source>
        <dbReference type="ARBA" id="ARBA00023219"/>
    </source>
</evidence>
<name>E4LA99_9FIRM</name>
<evidence type="ECO:0000256" key="2">
    <source>
        <dbReference type="ARBA" id="ARBA00022612"/>
    </source>
</evidence>
<dbReference type="InterPro" id="IPR020991">
    <property type="entry name" value="Connector_podovirus"/>
</dbReference>
<accession>E4LA99</accession>
<evidence type="ECO:0000313" key="6">
    <source>
        <dbReference type="Proteomes" id="UP000004594"/>
    </source>
</evidence>
<evidence type="ECO:0000256" key="4">
    <source>
        <dbReference type="SAM" id="MobiDB-lite"/>
    </source>
</evidence>
<evidence type="ECO:0000313" key="5">
    <source>
        <dbReference type="EMBL" id="EFR42271.1"/>
    </source>
</evidence>
<feature type="region of interest" description="Disordered" evidence="4">
    <location>
        <begin position="497"/>
        <end position="516"/>
    </location>
</feature>
<keyword evidence="2" id="KW-1188">Viral release from host cell</keyword>
<reference evidence="5 6" key="1">
    <citation type="submission" date="2010-11" db="EMBL/GenBank/DDBJ databases">
        <authorList>
            <person name="Durkin A.S."/>
            <person name="Madupu R."/>
            <person name="Torralba M."/>
            <person name="Gillis M."/>
            <person name="Methe B."/>
            <person name="Sutton G."/>
            <person name="Nelson K.E."/>
        </authorList>
    </citation>
    <scope>NUCLEOTIDE SEQUENCE [LARGE SCALE GENOMIC DNA]</scope>
    <source>
        <strain evidence="5 6">UPII 345-E</strain>
    </source>
</reference>
<dbReference type="Pfam" id="PF12236">
    <property type="entry name" value="Head-tail_con"/>
    <property type="match status" value="1"/>
</dbReference>
<organism evidence="5 6">
    <name type="scientific">Dialister micraerophilus UPII 345-E</name>
    <dbReference type="NCBI Taxonomy" id="910314"/>
    <lineage>
        <taxon>Bacteria</taxon>
        <taxon>Bacillati</taxon>
        <taxon>Bacillota</taxon>
        <taxon>Negativicutes</taxon>
        <taxon>Veillonellales</taxon>
        <taxon>Veillonellaceae</taxon>
        <taxon>Dialister</taxon>
    </lineage>
</organism>
<dbReference type="AlphaFoldDB" id="E4LA99"/>
<comment type="subcellular location">
    <subcellularLocation>
        <location evidence="1">Virion</location>
    </subcellularLocation>
</comment>
<proteinExistence type="predicted"/>
<keyword evidence="3" id="KW-0231">Viral genome packaging</keyword>
<feature type="compositionally biased region" description="Low complexity" evidence="4">
    <location>
        <begin position="500"/>
        <end position="516"/>
    </location>
</feature>
<comment type="caution">
    <text evidence="5">The sequence shown here is derived from an EMBL/GenBank/DDBJ whole genome shotgun (WGS) entry which is preliminary data.</text>
</comment>
<protein>
    <submittedName>
        <fullName evidence="5">Head-to-tail joining protein</fullName>
    </submittedName>
</protein>
<dbReference type="eggNOG" id="ENOG502ZB0X">
    <property type="taxonomic scope" value="Bacteria"/>
</dbReference>
<dbReference type="RefSeq" id="WP_007555134.1">
    <property type="nucleotide sequence ID" value="NZ_AENT01000028.1"/>
</dbReference>